<dbReference type="InterPro" id="IPR000719">
    <property type="entry name" value="Prot_kinase_dom"/>
</dbReference>
<dbReference type="SUPFAM" id="SSF56112">
    <property type="entry name" value="Protein kinase-like (PK-like)"/>
    <property type="match status" value="1"/>
</dbReference>
<dbReference type="InterPro" id="IPR008271">
    <property type="entry name" value="Ser/Thr_kinase_AS"/>
</dbReference>
<gene>
    <name evidence="6" type="ORF">KIH39_07290</name>
</gene>
<keyword evidence="4" id="KW-0067">ATP-binding</keyword>
<dbReference type="KEGG" id="tsph:KIH39_07290"/>
<dbReference type="PROSITE" id="PS50011">
    <property type="entry name" value="PROTEIN_KINASE_DOM"/>
    <property type="match status" value="1"/>
</dbReference>
<sequence>MNTKTVRNPGDVPIPGYRLIKPLGAGGFGEVWMCEAPGGIHKAIKFVRGKLNSNNDQDVFAEQEYRALQVVKDVRYPFVLTTERIDVQEGEIIIVMELADRSLQDVMVEVQEAGLIGIPREKLINYLADAADGLDHMIDKCKLQHLDVKPRNLFLIGDRIKVADFGLVKSLDRRLNAGLLGGASPLYAAPETFSGKLSRCSDQYSLGIVYMELLTGKYPFHGRSLRQLAVQHLNHEPDLRPLPERDKAVVRRALEKDPAKRFPSSAAFIKALRETPSERVNLFERKSEPVVLQETNVWDDSIPMAEPLTKSTLDNASHIGMAEFATHENSLRLRPIVFLGIGGFGRRALREIRRRLADRLGDLHNIPIVRFLYLDADPELRERAIGGLPDSALEDQSVFAIPLQSPGKYRGRNRDHLMTWLPTEKLNALGRSLQFNGSRALGRLALYDNYLRVISRLKREIETAMHPESISNTSRVGGWEVDITPRVIVLSSALGGSSGAIPDLGFSIRRLLHQLNYPLAPLESFLFCGSPEDPATPLRDLANLYATLSEINHFHDSSIPFHAEYTGTEGPKLDEKDEAWTGCYLLRNQARTPEALEETISSLASYVTQLTFSTLTENHETHLLEKSAQPTVFRSFGISGAWFPRGLILRAAARESTRRLLEKWQEPPGSAIDENVQAKLDSVDSSNSFEPTRLRRQFEERIAAEGQQSANQLARKFEHWNRQINEGFGIQDPADWASQAVEEVTLELGAVLAVSTAGGSQSRGRLATVFSQTAYEVAAKWTDQLFSQLECLTSLPGPKLGRFEQAIAQIGSLLSNQATSYSPFVLAKRERVTQLRKEVQAAYQACAVGGFSLFGLRANRSIRNLLEALSNFSHERYEETADETAVRCLRTIQSNLEERCRDLLRCRQRLSHMKDAILPLTQVNPPSSPLRKDPAASNEMLHLQMTLVPTSTRAAVGTLLPKNNPNIQSAACELVDRLQEKDWARLEEVLQTLVIQPSGGLIPICIQSNDLGRDLVLPLVEQGSAFLGSLVRFNGVFDALRDVQKAQQSEEAFEKLLAPAEPSLGGADSEERVYLIVPKKKDLQTTVLRTKSKMNDVEWISLPESSSEWLVIRERNCLRIQDLQELLSMCREAYTQLSGHIGTSPHARFDVQEWLPLE</sequence>
<dbReference type="CDD" id="cd14014">
    <property type="entry name" value="STKc_PknB_like"/>
    <property type="match status" value="1"/>
</dbReference>
<evidence type="ECO:0000313" key="7">
    <source>
        <dbReference type="Proteomes" id="UP000676194"/>
    </source>
</evidence>
<dbReference type="Gene3D" id="1.10.510.10">
    <property type="entry name" value="Transferase(Phosphotransferase) domain 1"/>
    <property type="match status" value="1"/>
</dbReference>
<dbReference type="InterPro" id="IPR025904">
    <property type="entry name" value="Tubulin-like"/>
</dbReference>
<feature type="domain" description="Protein kinase" evidence="5">
    <location>
        <begin position="17"/>
        <end position="273"/>
    </location>
</feature>
<accession>A0A8E6B963</accession>
<proteinExistence type="predicted"/>
<dbReference type="Pfam" id="PF00069">
    <property type="entry name" value="Pkinase"/>
    <property type="match status" value="1"/>
</dbReference>
<keyword evidence="2" id="KW-0547">Nucleotide-binding</keyword>
<dbReference type="SMART" id="SM00220">
    <property type="entry name" value="S_TKc"/>
    <property type="match status" value="1"/>
</dbReference>
<name>A0A8E6B963_9BACT</name>
<evidence type="ECO:0000256" key="1">
    <source>
        <dbReference type="ARBA" id="ARBA00022679"/>
    </source>
</evidence>
<dbReference type="PANTHER" id="PTHR43289">
    <property type="entry name" value="MITOGEN-ACTIVATED PROTEIN KINASE KINASE KINASE 20-RELATED"/>
    <property type="match status" value="1"/>
</dbReference>
<dbReference type="PANTHER" id="PTHR43289:SF34">
    <property type="entry name" value="SERINE_THREONINE-PROTEIN KINASE YBDM-RELATED"/>
    <property type="match status" value="1"/>
</dbReference>
<organism evidence="6 7">
    <name type="scientific">Telmatocola sphagniphila</name>
    <dbReference type="NCBI Taxonomy" id="1123043"/>
    <lineage>
        <taxon>Bacteria</taxon>
        <taxon>Pseudomonadati</taxon>
        <taxon>Planctomycetota</taxon>
        <taxon>Planctomycetia</taxon>
        <taxon>Gemmatales</taxon>
        <taxon>Gemmataceae</taxon>
    </lineage>
</organism>
<protein>
    <submittedName>
        <fullName evidence="6">Protein kinase</fullName>
    </submittedName>
</protein>
<evidence type="ECO:0000256" key="3">
    <source>
        <dbReference type="ARBA" id="ARBA00022777"/>
    </source>
</evidence>
<dbReference type="PROSITE" id="PS00108">
    <property type="entry name" value="PROTEIN_KINASE_ST"/>
    <property type="match status" value="1"/>
</dbReference>
<dbReference type="AlphaFoldDB" id="A0A8E6B963"/>
<evidence type="ECO:0000256" key="2">
    <source>
        <dbReference type="ARBA" id="ARBA00022741"/>
    </source>
</evidence>
<keyword evidence="7" id="KW-1185">Reference proteome</keyword>
<dbReference type="Proteomes" id="UP000676194">
    <property type="component" value="Chromosome"/>
</dbReference>
<dbReference type="InterPro" id="IPR011009">
    <property type="entry name" value="Kinase-like_dom_sf"/>
</dbReference>
<dbReference type="RefSeq" id="WP_213498647.1">
    <property type="nucleotide sequence ID" value="NZ_CP074694.1"/>
</dbReference>
<dbReference type="GO" id="GO:0004674">
    <property type="term" value="F:protein serine/threonine kinase activity"/>
    <property type="evidence" value="ECO:0007669"/>
    <property type="project" value="TreeGrafter"/>
</dbReference>
<reference evidence="6" key="1">
    <citation type="submission" date="2021-05" db="EMBL/GenBank/DDBJ databases">
        <title>Complete genome sequence of the cellulolytic planctomycete Telmatocola sphagniphila SP2T and characterization of the first cellulase from planctomycetes.</title>
        <authorList>
            <person name="Rakitin A.L."/>
            <person name="Beletsky A.V."/>
            <person name="Naumoff D.G."/>
            <person name="Kulichevskaya I.S."/>
            <person name="Mardanov A.V."/>
            <person name="Ravin N.V."/>
            <person name="Dedysh S.N."/>
        </authorList>
    </citation>
    <scope>NUCLEOTIDE SEQUENCE</scope>
    <source>
        <strain evidence="6">SP2T</strain>
    </source>
</reference>
<evidence type="ECO:0000313" key="6">
    <source>
        <dbReference type="EMBL" id="QVL33704.1"/>
    </source>
</evidence>
<evidence type="ECO:0000256" key="4">
    <source>
        <dbReference type="ARBA" id="ARBA00022840"/>
    </source>
</evidence>
<keyword evidence="1" id="KW-0808">Transferase</keyword>
<evidence type="ECO:0000259" key="5">
    <source>
        <dbReference type="PROSITE" id="PS50011"/>
    </source>
</evidence>
<keyword evidence="3 6" id="KW-0418">Kinase</keyword>
<dbReference type="EMBL" id="CP074694">
    <property type="protein sequence ID" value="QVL33704.1"/>
    <property type="molecule type" value="Genomic_DNA"/>
</dbReference>
<dbReference type="GO" id="GO:0005524">
    <property type="term" value="F:ATP binding"/>
    <property type="evidence" value="ECO:0007669"/>
    <property type="project" value="UniProtKB-KW"/>
</dbReference>
<dbReference type="Pfam" id="PF13809">
    <property type="entry name" value="Tubulin_2"/>
    <property type="match status" value="1"/>
</dbReference>